<comment type="caution">
    <text evidence="5">The sequence shown here is derived from an EMBL/GenBank/DDBJ whole genome shotgun (WGS) entry which is preliminary data.</text>
</comment>
<evidence type="ECO:0000313" key="6">
    <source>
        <dbReference type="Proteomes" id="UP000222824"/>
    </source>
</evidence>
<evidence type="ECO:0000259" key="4">
    <source>
        <dbReference type="PROSITE" id="PS51898"/>
    </source>
</evidence>
<dbReference type="InterPro" id="IPR050090">
    <property type="entry name" value="Tyrosine_recombinase_XerCD"/>
</dbReference>
<evidence type="ECO:0000256" key="1">
    <source>
        <dbReference type="ARBA" id="ARBA00022908"/>
    </source>
</evidence>
<dbReference type="AlphaFoldDB" id="A0A2G1WER5"/>
<dbReference type="SUPFAM" id="SSF56349">
    <property type="entry name" value="DNA breaking-rejoining enzymes"/>
    <property type="match status" value="1"/>
</dbReference>
<dbReference type="PROSITE" id="PS51898">
    <property type="entry name" value="TYR_RECOMBINASE"/>
    <property type="match status" value="1"/>
</dbReference>
<evidence type="ECO:0000256" key="3">
    <source>
        <dbReference type="ARBA" id="ARBA00023172"/>
    </source>
</evidence>
<sequence>MTVKNNLVCIYTYKGDSVNIPKSVARVINDLDLKESSFKSARGNILDYVRYCNEEKGGFPTEGEPQAHARLINSYMTNLKKEGYARNTISGRWNWVSTLYKQLSMPLLNDYAFLEENPIELLEDRTGKTRTDYLPPESEQSQNKRAYYVDKEDLELLCDNLPSPAFRNEVMIRLTYTTGLRSSELANLKLENVNLEENLLEDFWVPKTAESRSLWIPDTTVWYLDQFINGGYRMSFSMAEESEYLFPNNRQEKIHSQRLTKVLKKAASNAGIQESLGEDKSGNTRAKVTAHALRRGHGMHLYNQGKSLPEIQFRLGHSSPDQTSEYLPITVEESKQQLTDVTF</sequence>
<keyword evidence="3" id="KW-0233">DNA recombination</keyword>
<gene>
    <name evidence="5" type="ORF">DJ69_16930</name>
</gene>
<reference evidence="5 6" key="1">
    <citation type="journal article" date="2014" name="Front. Microbiol.">
        <title>Population and genomic analysis of the genus Halorubrum.</title>
        <authorList>
            <person name="Fullmer M.S."/>
            <person name="Soucy S.M."/>
            <person name="Swithers K.S."/>
            <person name="Makkay A.M."/>
            <person name="Wheeler R."/>
            <person name="Ventosa A."/>
            <person name="Gogarten J.P."/>
            <person name="Papke R.T."/>
        </authorList>
    </citation>
    <scope>NUCLEOTIDE SEQUENCE [LARGE SCALE GENOMIC DNA]</scope>
    <source>
        <strain evidence="5 6">C49</strain>
    </source>
</reference>
<dbReference type="InterPro" id="IPR013762">
    <property type="entry name" value="Integrase-like_cat_sf"/>
</dbReference>
<keyword evidence="6" id="KW-1185">Reference proteome</keyword>
<evidence type="ECO:0000256" key="2">
    <source>
        <dbReference type="ARBA" id="ARBA00023125"/>
    </source>
</evidence>
<feature type="domain" description="Tyr recombinase" evidence="4">
    <location>
        <begin position="144"/>
        <end position="339"/>
    </location>
</feature>
<dbReference type="InterPro" id="IPR002104">
    <property type="entry name" value="Integrase_catalytic"/>
</dbReference>
<dbReference type="InterPro" id="IPR011010">
    <property type="entry name" value="DNA_brk_join_enz"/>
</dbReference>
<dbReference type="CDD" id="cd00397">
    <property type="entry name" value="DNA_BRE_C"/>
    <property type="match status" value="1"/>
</dbReference>
<dbReference type="Gene3D" id="1.10.443.10">
    <property type="entry name" value="Intergrase catalytic core"/>
    <property type="match status" value="1"/>
</dbReference>
<dbReference type="Proteomes" id="UP000222824">
    <property type="component" value="Unassembled WGS sequence"/>
</dbReference>
<dbReference type="Pfam" id="PF00589">
    <property type="entry name" value="Phage_integrase"/>
    <property type="match status" value="1"/>
</dbReference>
<accession>A0A2G1WER5</accession>
<dbReference type="PANTHER" id="PTHR30349">
    <property type="entry name" value="PHAGE INTEGRASE-RELATED"/>
    <property type="match status" value="1"/>
</dbReference>
<protein>
    <recommendedName>
        <fullName evidence="4">Tyr recombinase domain-containing protein</fullName>
    </recommendedName>
</protein>
<dbReference type="PANTHER" id="PTHR30349:SF41">
    <property type="entry name" value="INTEGRASE_RECOMBINASE PROTEIN MJ0367-RELATED"/>
    <property type="match status" value="1"/>
</dbReference>
<dbReference type="GO" id="GO:0006310">
    <property type="term" value="P:DNA recombination"/>
    <property type="evidence" value="ECO:0007669"/>
    <property type="project" value="UniProtKB-KW"/>
</dbReference>
<keyword evidence="1" id="KW-0229">DNA integration</keyword>
<dbReference type="RefSeq" id="WP_099256772.1">
    <property type="nucleotide sequence ID" value="NZ_NHOA01000154.1"/>
</dbReference>
<organism evidence="5 6">
    <name type="scientific">Halorubrum persicum</name>
    <dbReference type="NCBI Taxonomy" id="1383844"/>
    <lineage>
        <taxon>Archaea</taxon>
        <taxon>Methanobacteriati</taxon>
        <taxon>Methanobacteriota</taxon>
        <taxon>Stenosarchaea group</taxon>
        <taxon>Halobacteria</taxon>
        <taxon>Halobacteriales</taxon>
        <taxon>Haloferacaceae</taxon>
        <taxon>Halorubrum</taxon>
    </lineage>
</organism>
<proteinExistence type="predicted"/>
<evidence type="ECO:0000313" key="5">
    <source>
        <dbReference type="EMBL" id="PHQ37478.1"/>
    </source>
</evidence>
<dbReference type="OrthoDB" id="142231at2157"/>
<keyword evidence="2" id="KW-0238">DNA-binding</keyword>
<dbReference type="GO" id="GO:0015074">
    <property type="term" value="P:DNA integration"/>
    <property type="evidence" value="ECO:0007669"/>
    <property type="project" value="UniProtKB-KW"/>
</dbReference>
<name>A0A2G1WER5_9EURY</name>
<dbReference type="GO" id="GO:0003677">
    <property type="term" value="F:DNA binding"/>
    <property type="evidence" value="ECO:0007669"/>
    <property type="project" value="UniProtKB-KW"/>
</dbReference>
<dbReference type="EMBL" id="NHOA01000154">
    <property type="protein sequence ID" value="PHQ37478.1"/>
    <property type="molecule type" value="Genomic_DNA"/>
</dbReference>